<keyword evidence="7 8" id="KW-0131">Cell cycle</keyword>
<feature type="region of interest" description="Disordered" evidence="10">
    <location>
        <begin position="52"/>
        <end position="82"/>
    </location>
</feature>
<dbReference type="GO" id="GO:0005886">
    <property type="term" value="C:plasma membrane"/>
    <property type="evidence" value="ECO:0007669"/>
    <property type="project" value="UniProtKB-SubCell"/>
</dbReference>
<dbReference type="Proteomes" id="UP001158598">
    <property type="component" value="Chromosome"/>
</dbReference>
<feature type="compositionally biased region" description="Low complexity" evidence="10">
    <location>
        <begin position="66"/>
        <end position="76"/>
    </location>
</feature>
<dbReference type="EMBL" id="OX458332">
    <property type="protein sequence ID" value="CAI8831707.1"/>
    <property type="molecule type" value="Genomic_DNA"/>
</dbReference>
<keyword evidence="4 9" id="KW-0812">Transmembrane</keyword>
<dbReference type="InterPro" id="IPR036765">
    <property type="entry name" value="ZipA_FtsZ-bd_C_sf"/>
</dbReference>
<keyword evidence="1 9" id="KW-1003">Cell membrane</keyword>
<evidence type="ECO:0000256" key="8">
    <source>
        <dbReference type="RuleBase" id="RU003612"/>
    </source>
</evidence>
<dbReference type="SUPFAM" id="SSF64383">
    <property type="entry name" value="Cell-division protein ZipA, C-terminal domain"/>
    <property type="match status" value="1"/>
</dbReference>
<evidence type="ECO:0000256" key="7">
    <source>
        <dbReference type="ARBA" id="ARBA00023306"/>
    </source>
</evidence>
<proteinExistence type="inferred from homology"/>
<dbReference type="AlphaFoldDB" id="A0AA35Y0N3"/>
<evidence type="ECO:0000256" key="10">
    <source>
        <dbReference type="SAM" id="MobiDB-lite"/>
    </source>
</evidence>
<evidence type="ECO:0000313" key="14">
    <source>
        <dbReference type="Proteomes" id="UP001158598"/>
    </source>
</evidence>
<comment type="subcellular location">
    <subcellularLocation>
        <location evidence="9">Cell inner membrane</location>
        <topology evidence="9">Single-pass type I membrane protein</topology>
    </subcellularLocation>
</comment>
<dbReference type="GO" id="GO:0032153">
    <property type="term" value="C:cell division site"/>
    <property type="evidence" value="ECO:0007669"/>
    <property type="project" value="TreeGrafter"/>
</dbReference>
<dbReference type="RefSeq" id="WP_017366124.1">
    <property type="nucleotide sequence ID" value="NZ_OX458332.1"/>
</dbReference>
<dbReference type="GO" id="GO:0000917">
    <property type="term" value="P:division septum assembly"/>
    <property type="evidence" value="ECO:0007669"/>
    <property type="project" value="TreeGrafter"/>
</dbReference>
<keyword evidence="6 9" id="KW-0472">Membrane</keyword>
<evidence type="ECO:0000256" key="1">
    <source>
        <dbReference type="ARBA" id="ARBA00022475"/>
    </source>
</evidence>
<gene>
    <name evidence="13" type="ORF">MCNOR_2141</name>
</gene>
<evidence type="ECO:0000256" key="5">
    <source>
        <dbReference type="ARBA" id="ARBA00022989"/>
    </source>
</evidence>
<dbReference type="InterPro" id="IPR011919">
    <property type="entry name" value="Cell_div_ZipA"/>
</dbReference>
<protein>
    <recommendedName>
        <fullName evidence="8">Cell division protein ZipA</fullName>
    </recommendedName>
</protein>
<feature type="domain" description="ZipA C-terminal FtsZ-binding" evidence="12">
    <location>
        <begin position="103"/>
        <end position="231"/>
    </location>
</feature>
<dbReference type="Gene3D" id="3.30.1400.10">
    <property type="entry name" value="ZipA, C-terminal FtsZ-binding domain"/>
    <property type="match status" value="1"/>
</dbReference>
<keyword evidence="3 8" id="KW-0132">Cell division</keyword>
<reference evidence="13" key="1">
    <citation type="submission" date="2023-03" db="EMBL/GenBank/DDBJ databases">
        <authorList>
            <person name="Pearce D."/>
        </authorList>
    </citation>
    <scope>NUCLEOTIDE SEQUENCE</scope>
    <source>
        <strain evidence="13">Mc</strain>
    </source>
</reference>
<organism evidence="13 14">
    <name type="scientific">Methylococcus capsulatus</name>
    <dbReference type="NCBI Taxonomy" id="414"/>
    <lineage>
        <taxon>Bacteria</taxon>
        <taxon>Pseudomonadati</taxon>
        <taxon>Pseudomonadota</taxon>
        <taxon>Gammaproteobacteria</taxon>
        <taxon>Methylococcales</taxon>
        <taxon>Methylococcaceae</taxon>
        <taxon>Methylococcus</taxon>
    </lineage>
</organism>
<evidence type="ECO:0000256" key="3">
    <source>
        <dbReference type="ARBA" id="ARBA00022618"/>
    </source>
</evidence>
<keyword evidence="5 11" id="KW-1133">Transmembrane helix</keyword>
<feature type="transmembrane region" description="Helical" evidence="11">
    <location>
        <begin position="6"/>
        <end position="25"/>
    </location>
</feature>
<keyword evidence="2 9" id="KW-0997">Cell inner membrane</keyword>
<dbReference type="PANTHER" id="PTHR38685:SF1">
    <property type="entry name" value="CELL DIVISION PROTEIN ZIPA"/>
    <property type="match status" value="1"/>
</dbReference>
<accession>A0AA35Y0N3</accession>
<evidence type="ECO:0000256" key="9">
    <source>
        <dbReference type="RuleBase" id="RU003613"/>
    </source>
</evidence>
<name>A0AA35Y0N3_METCP</name>
<sequence length="238" mass="26077">MDRDTVRIIILVAGVLVIAGIYVWGRYKQKILAALERFGEFGVFEKEDEIGESRRPVRDTDHGFTGAANEPAAGEADAGGRVDELPREAVEERSAGTSGALGAPFLIQLSVVKGGGGRFSGERLRDALIDLDLVYGEMGIFHRYDSAYREPLFSVASLVEPGTFPVNDMENFRTPGVVFFFQPAKVPDPLEVFDDLVDTCRGLAGALEGRVLDEHRAELTEARVIEMREILAEACEQS</sequence>
<evidence type="ECO:0000256" key="11">
    <source>
        <dbReference type="SAM" id="Phobius"/>
    </source>
</evidence>
<comment type="function">
    <text evidence="8">Essential cell division protein that stabilizes the FtsZ protofilaments by cross-linking them and that serves as a cytoplasmic membrane anchor for the Z ring. Also required for the recruitment to the septal ring of downstream cell division proteins.</text>
</comment>
<comment type="similarity">
    <text evidence="8">Belongs to the ZipA family.</text>
</comment>
<dbReference type="Pfam" id="PF04354">
    <property type="entry name" value="ZipA_C"/>
    <property type="match status" value="1"/>
</dbReference>
<feature type="compositionally biased region" description="Basic and acidic residues" evidence="10">
    <location>
        <begin position="52"/>
        <end position="62"/>
    </location>
</feature>
<evidence type="ECO:0000256" key="4">
    <source>
        <dbReference type="ARBA" id="ARBA00022692"/>
    </source>
</evidence>
<dbReference type="InterPro" id="IPR007449">
    <property type="entry name" value="ZipA_FtsZ-bd_C"/>
</dbReference>
<evidence type="ECO:0000256" key="2">
    <source>
        <dbReference type="ARBA" id="ARBA00022519"/>
    </source>
</evidence>
<dbReference type="SMART" id="SM00771">
    <property type="entry name" value="ZipA_C"/>
    <property type="match status" value="1"/>
</dbReference>
<evidence type="ECO:0000256" key="6">
    <source>
        <dbReference type="ARBA" id="ARBA00023136"/>
    </source>
</evidence>
<dbReference type="PANTHER" id="PTHR38685">
    <property type="entry name" value="CELL DIVISION PROTEIN ZIPA"/>
    <property type="match status" value="1"/>
</dbReference>
<evidence type="ECO:0000259" key="12">
    <source>
        <dbReference type="SMART" id="SM00771"/>
    </source>
</evidence>
<evidence type="ECO:0000313" key="13">
    <source>
        <dbReference type="EMBL" id="CAI8831707.1"/>
    </source>
</evidence>